<dbReference type="NCBIfam" id="TIGR02532">
    <property type="entry name" value="IV_pilin_GFxxxE"/>
    <property type="match status" value="1"/>
</dbReference>
<name>A0A518B8M8_9BACT</name>
<gene>
    <name evidence="3" type="ORF">Pan216_41910</name>
</gene>
<dbReference type="OrthoDB" id="255848at2"/>
<organism evidence="3 4">
    <name type="scientific">Kolteria novifilia</name>
    <dbReference type="NCBI Taxonomy" id="2527975"/>
    <lineage>
        <taxon>Bacteria</taxon>
        <taxon>Pseudomonadati</taxon>
        <taxon>Planctomycetota</taxon>
        <taxon>Planctomycetia</taxon>
        <taxon>Kolteriales</taxon>
        <taxon>Kolteriaceae</taxon>
        <taxon>Kolteria</taxon>
    </lineage>
</organism>
<proteinExistence type="predicted"/>
<sequence>MNRAAIIARRDRRRPRLPVRRAMTLVELLVVIAIVGVLVSMTLPAVQQARESARAAQCANNLKQIAHATASFCDMHGAFPPARIVNLPTGVDPPELDCGGEHPSWIAQLLPFLDQQAAADQWDLTARYEDNSAAAREHIVASFVCPTRRAASQAKVPGGTTPPLMLPCGCSFPGETIVGGAVSDYAGNHGDLSPGSTGGPEDFYFGGRGTGVIISSRGICDGSTPRSWYDRVAYRDIDDGTSNTFLVGEMHVPRGKLATTPENGPMYDGSRFYNSSRAGGPGLPLAQGPDDDVLGLGLFAFGSWHPGVCHFAFADGHVESVGNLVNTELLGRYTNRADGEITE</sequence>
<dbReference type="EMBL" id="CP036279">
    <property type="protein sequence ID" value="QDU63313.1"/>
    <property type="molecule type" value="Genomic_DNA"/>
</dbReference>
<keyword evidence="4" id="KW-1185">Reference proteome</keyword>
<dbReference type="Gene3D" id="3.30.700.10">
    <property type="entry name" value="Glycoprotein, Type 4 Pilin"/>
    <property type="match status" value="1"/>
</dbReference>
<dbReference type="InterPro" id="IPR012902">
    <property type="entry name" value="N_methyl_site"/>
</dbReference>
<dbReference type="NCBIfam" id="TIGR04294">
    <property type="entry name" value="pre_pil_HX9DG"/>
    <property type="match status" value="1"/>
</dbReference>
<protein>
    <recommendedName>
        <fullName evidence="2">DUF1559 domain-containing protein</fullName>
    </recommendedName>
</protein>
<dbReference type="SUPFAM" id="SSF54523">
    <property type="entry name" value="Pili subunits"/>
    <property type="match status" value="1"/>
</dbReference>
<feature type="transmembrane region" description="Helical" evidence="1">
    <location>
        <begin position="21"/>
        <end position="43"/>
    </location>
</feature>
<evidence type="ECO:0000259" key="2">
    <source>
        <dbReference type="Pfam" id="PF07596"/>
    </source>
</evidence>
<dbReference type="Pfam" id="PF07596">
    <property type="entry name" value="SBP_bac_10"/>
    <property type="match status" value="1"/>
</dbReference>
<dbReference type="PANTHER" id="PTHR30093:SF2">
    <property type="entry name" value="TYPE II SECRETION SYSTEM PROTEIN H"/>
    <property type="match status" value="1"/>
</dbReference>
<reference evidence="3 4" key="1">
    <citation type="submission" date="2019-02" db="EMBL/GenBank/DDBJ databases">
        <title>Deep-cultivation of Planctomycetes and their phenomic and genomic characterization uncovers novel biology.</title>
        <authorList>
            <person name="Wiegand S."/>
            <person name="Jogler M."/>
            <person name="Boedeker C."/>
            <person name="Pinto D."/>
            <person name="Vollmers J."/>
            <person name="Rivas-Marin E."/>
            <person name="Kohn T."/>
            <person name="Peeters S.H."/>
            <person name="Heuer A."/>
            <person name="Rast P."/>
            <person name="Oberbeckmann S."/>
            <person name="Bunk B."/>
            <person name="Jeske O."/>
            <person name="Meyerdierks A."/>
            <person name="Storesund J.E."/>
            <person name="Kallscheuer N."/>
            <person name="Luecker S."/>
            <person name="Lage O.M."/>
            <person name="Pohl T."/>
            <person name="Merkel B.J."/>
            <person name="Hornburger P."/>
            <person name="Mueller R.-W."/>
            <person name="Bruemmer F."/>
            <person name="Labrenz M."/>
            <person name="Spormann A.M."/>
            <person name="Op den Camp H."/>
            <person name="Overmann J."/>
            <person name="Amann R."/>
            <person name="Jetten M.S.M."/>
            <person name="Mascher T."/>
            <person name="Medema M.H."/>
            <person name="Devos D.P."/>
            <person name="Kaster A.-K."/>
            <person name="Ovreas L."/>
            <person name="Rohde M."/>
            <person name="Galperin M.Y."/>
            <person name="Jogler C."/>
        </authorList>
    </citation>
    <scope>NUCLEOTIDE SEQUENCE [LARGE SCALE GENOMIC DNA]</scope>
    <source>
        <strain evidence="3 4">Pan216</strain>
    </source>
</reference>
<evidence type="ECO:0000313" key="4">
    <source>
        <dbReference type="Proteomes" id="UP000317093"/>
    </source>
</evidence>
<keyword evidence="1" id="KW-1133">Transmembrane helix</keyword>
<keyword evidence="1" id="KW-0472">Membrane</keyword>
<dbReference type="KEGG" id="knv:Pan216_41910"/>
<dbReference type="InterPro" id="IPR027558">
    <property type="entry name" value="Pre_pil_HX9DG_C"/>
</dbReference>
<dbReference type="Pfam" id="PF07963">
    <property type="entry name" value="N_methyl"/>
    <property type="match status" value="1"/>
</dbReference>
<dbReference type="InterPro" id="IPR011453">
    <property type="entry name" value="DUF1559"/>
</dbReference>
<dbReference type="Proteomes" id="UP000317093">
    <property type="component" value="Chromosome"/>
</dbReference>
<accession>A0A518B8M8</accession>
<dbReference type="InterPro" id="IPR045584">
    <property type="entry name" value="Pilin-like"/>
</dbReference>
<dbReference type="RefSeq" id="WP_145260696.1">
    <property type="nucleotide sequence ID" value="NZ_CP036279.1"/>
</dbReference>
<dbReference type="PANTHER" id="PTHR30093">
    <property type="entry name" value="GENERAL SECRETION PATHWAY PROTEIN G"/>
    <property type="match status" value="1"/>
</dbReference>
<evidence type="ECO:0000313" key="3">
    <source>
        <dbReference type="EMBL" id="QDU63313.1"/>
    </source>
</evidence>
<feature type="domain" description="DUF1559" evidence="2">
    <location>
        <begin position="47"/>
        <end position="321"/>
    </location>
</feature>
<dbReference type="AlphaFoldDB" id="A0A518B8M8"/>
<keyword evidence="1" id="KW-0812">Transmembrane</keyword>
<evidence type="ECO:0000256" key="1">
    <source>
        <dbReference type="SAM" id="Phobius"/>
    </source>
</evidence>